<proteinExistence type="predicted"/>
<dbReference type="Proteomes" id="UP000254764">
    <property type="component" value="Unassembled WGS sequence"/>
</dbReference>
<sequence length="103" mass="11843">MDIRRHPMFDRWMRSLRDGRAVSKILLRIERIAYGNFGDHKSIGAGVHELRIDHGPGYRVYYVQRGSLVVILLCGGDKGSQARDIETAKRLATELKDWPNDLH</sequence>
<dbReference type="InterPro" id="IPR009241">
    <property type="entry name" value="HigB-like"/>
</dbReference>
<evidence type="ECO:0008006" key="3">
    <source>
        <dbReference type="Google" id="ProtNLM"/>
    </source>
</evidence>
<evidence type="ECO:0000313" key="2">
    <source>
        <dbReference type="Proteomes" id="UP000254764"/>
    </source>
</evidence>
<accession>A0A376AE58</accession>
<organism evidence="1 2">
    <name type="scientific">Ciceribacter selenitireducens ATCC BAA-1503</name>
    <dbReference type="NCBI Taxonomy" id="1336235"/>
    <lineage>
        <taxon>Bacteria</taxon>
        <taxon>Pseudomonadati</taxon>
        <taxon>Pseudomonadota</taxon>
        <taxon>Alphaproteobacteria</taxon>
        <taxon>Hyphomicrobiales</taxon>
        <taxon>Rhizobiaceae</taxon>
        <taxon>Ciceribacter</taxon>
    </lineage>
</organism>
<gene>
    <name evidence="1" type="ORF">RHIZ70_1837</name>
</gene>
<dbReference type="PANTHER" id="PTHR41791:SF1">
    <property type="entry name" value="SSL7039 PROTEIN"/>
    <property type="match status" value="1"/>
</dbReference>
<keyword evidence="2" id="KW-1185">Reference proteome</keyword>
<dbReference type="PIRSF" id="PIRSF028744">
    <property type="entry name" value="Addict_mod_HI1419"/>
    <property type="match status" value="1"/>
</dbReference>
<name>A0A376AE58_9HYPH</name>
<dbReference type="OrthoDB" id="5296237at2"/>
<dbReference type="RefSeq" id="WP_115672572.1">
    <property type="nucleotide sequence ID" value="NZ_UEYP01000022.1"/>
</dbReference>
<dbReference type="PANTHER" id="PTHR41791">
    <property type="entry name" value="SSL7039 PROTEIN"/>
    <property type="match status" value="1"/>
</dbReference>
<protein>
    <recommendedName>
        <fullName evidence="3">Addiction module killer protein</fullName>
    </recommendedName>
</protein>
<dbReference type="InterPro" id="IPR014056">
    <property type="entry name" value="TypeIITA-like_toxin_pred"/>
</dbReference>
<dbReference type="EMBL" id="UEYP01000022">
    <property type="protein sequence ID" value="SSC66129.1"/>
    <property type="molecule type" value="Genomic_DNA"/>
</dbReference>
<dbReference type="NCBIfam" id="TIGR02683">
    <property type="entry name" value="upstrm_HI1419"/>
    <property type="match status" value="1"/>
</dbReference>
<reference evidence="2" key="1">
    <citation type="submission" date="2018-07" db="EMBL/GenBank/DDBJ databases">
        <authorList>
            <person name="Peiro R."/>
            <person name="Begona"/>
            <person name="Cbmso G."/>
            <person name="Lopez M."/>
            <person name="Gonzalez S."/>
        </authorList>
    </citation>
    <scope>NUCLEOTIDE SEQUENCE [LARGE SCALE GENOMIC DNA]</scope>
</reference>
<dbReference type="Pfam" id="PF05973">
    <property type="entry name" value="Gp49"/>
    <property type="match status" value="1"/>
</dbReference>
<dbReference type="AlphaFoldDB" id="A0A376AE58"/>
<evidence type="ECO:0000313" key="1">
    <source>
        <dbReference type="EMBL" id="SSC66129.1"/>
    </source>
</evidence>